<name>A0ABD2PXS9_9PLAT</name>
<dbReference type="Gene3D" id="1.10.510.10">
    <property type="entry name" value="Transferase(Phosphotransferase) domain 1"/>
    <property type="match status" value="1"/>
</dbReference>
<feature type="domain" description="Protein kinase" evidence="1">
    <location>
        <begin position="1"/>
        <end position="191"/>
    </location>
</feature>
<proteinExistence type="predicted"/>
<dbReference type="PROSITE" id="PS00108">
    <property type="entry name" value="PROTEIN_KINASE_ST"/>
    <property type="match status" value="1"/>
</dbReference>
<evidence type="ECO:0000259" key="1">
    <source>
        <dbReference type="PROSITE" id="PS50011"/>
    </source>
</evidence>
<dbReference type="EMBL" id="JBJKFK010001966">
    <property type="protein sequence ID" value="KAL3311898.1"/>
    <property type="molecule type" value="Genomic_DNA"/>
</dbReference>
<accession>A0ABD2PXS9</accession>
<organism evidence="2 3">
    <name type="scientific">Cichlidogyrus casuarinus</name>
    <dbReference type="NCBI Taxonomy" id="1844966"/>
    <lineage>
        <taxon>Eukaryota</taxon>
        <taxon>Metazoa</taxon>
        <taxon>Spiralia</taxon>
        <taxon>Lophotrochozoa</taxon>
        <taxon>Platyhelminthes</taxon>
        <taxon>Monogenea</taxon>
        <taxon>Monopisthocotylea</taxon>
        <taxon>Dactylogyridea</taxon>
        <taxon>Ancyrocephalidae</taxon>
        <taxon>Cichlidogyrus</taxon>
    </lineage>
</organism>
<dbReference type="PANTHER" id="PTHR44167:SF24">
    <property type="entry name" value="SERINE_THREONINE-PROTEIN KINASE CHK2"/>
    <property type="match status" value="1"/>
</dbReference>
<dbReference type="PANTHER" id="PTHR44167">
    <property type="entry name" value="OVARIAN-SPECIFIC SERINE/THREONINE-PROTEIN KINASE LOK-RELATED"/>
    <property type="match status" value="1"/>
</dbReference>
<dbReference type="InterPro" id="IPR008271">
    <property type="entry name" value="Ser/Thr_kinase_AS"/>
</dbReference>
<protein>
    <recommendedName>
        <fullName evidence="1">Protein kinase domain-containing protein</fullName>
    </recommendedName>
</protein>
<gene>
    <name evidence="2" type="ORF">Ciccas_009516</name>
</gene>
<evidence type="ECO:0000313" key="2">
    <source>
        <dbReference type="EMBL" id="KAL3311898.1"/>
    </source>
</evidence>
<dbReference type="PROSITE" id="PS50011">
    <property type="entry name" value="PROTEIN_KINASE_DOM"/>
    <property type="match status" value="1"/>
</dbReference>
<dbReference type="AlphaFoldDB" id="A0ABD2PXS9"/>
<dbReference type="Proteomes" id="UP001626550">
    <property type="component" value="Unassembled WGS sequence"/>
</dbReference>
<keyword evidence="3" id="KW-1185">Reference proteome</keyword>
<dbReference type="Pfam" id="PF00069">
    <property type="entry name" value="Pkinase"/>
    <property type="match status" value="1"/>
</dbReference>
<dbReference type="InterPro" id="IPR011009">
    <property type="entry name" value="Kinase-like_dom_sf"/>
</dbReference>
<dbReference type="InterPro" id="IPR000719">
    <property type="entry name" value="Prot_kinase_dom"/>
</dbReference>
<sequence length="191" mass="21569">MRLELNVLTRIAHWDLGQPIANSELLKMSQRNLLTFVGVVQPKPLGLLLPLAPRGSLSDWLRKLNRYVQECQTKLVTNEHPILHPVHPLTLSLLFYQLSSALAHLHNLRIVHRDIKPDNVLIWDLPETATVSGQPQIVSDPRTVRVYITDYGVSRSTALMDGCRGFAGTHGYIAPELLEYQGDETYTEKVC</sequence>
<dbReference type="SUPFAM" id="SSF56112">
    <property type="entry name" value="Protein kinase-like (PK-like)"/>
    <property type="match status" value="1"/>
</dbReference>
<evidence type="ECO:0000313" key="3">
    <source>
        <dbReference type="Proteomes" id="UP001626550"/>
    </source>
</evidence>
<dbReference type="SMART" id="SM00220">
    <property type="entry name" value="S_TKc"/>
    <property type="match status" value="1"/>
</dbReference>
<reference evidence="2 3" key="1">
    <citation type="submission" date="2024-11" db="EMBL/GenBank/DDBJ databases">
        <title>Adaptive evolution of stress response genes in parasites aligns with host niche diversity.</title>
        <authorList>
            <person name="Hahn C."/>
            <person name="Resl P."/>
        </authorList>
    </citation>
    <scope>NUCLEOTIDE SEQUENCE [LARGE SCALE GENOMIC DNA]</scope>
    <source>
        <strain evidence="2">EGGRZ-B1_66</strain>
        <tissue evidence="2">Body</tissue>
    </source>
</reference>
<comment type="caution">
    <text evidence="2">The sequence shown here is derived from an EMBL/GenBank/DDBJ whole genome shotgun (WGS) entry which is preliminary data.</text>
</comment>